<dbReference type="InterPro" id="IPR036305">
    <property type="entry name" value="RGS_sf"/>
</dbReference>
<feature type="domain" description="Regulator of G protein signalling-like" evidence="2">
    <location>
        <begin position="38"/>
        <end position="130"/>
    </location>
</feature>
<feature type="compositionally biased region" description="Polar residues" evidence="1">
    <location>
        <begin position="213"/>
        <end position="222"/>
    </location>
</feature>
<dbReference type="SUPFAM" id="SSF48097">
    <property type="entry name" value="Regulator of G-protein signaling, RGS"/>
    <property type="match status" value="1"/>
</dbReference>
<dbReference type="Gene3D" id="1.10.167.10">
    <property type="entry name" value="Regulator of G-protein Signalling 4, domain 2"/>
    <property type="match status" value="2"/>
</dbReference>
<dbReference type="InterPro" id="IPR015212">
    <property type="entry name" value="RGS-like_dom"/>
</dbReference>
<evidence type="ECO:0000256" key="1">
    <source>
        <dbReference type="SAM" id="MobiDB-lite"/>
    </source>
</evidence>
<feature type="non-terminal residue" evidence="3">
    <location>
        <position position="1"/>
    </location>
</feature>
<dbReference type="Pfam" id="PF09128">
    <property type="entry name" value="RGS-like"/>
    <property type="match status" value="2"/>
</dbReference>
<dbReference type="PANTHER" id="PTHR45872">
    <property type="entry name" value="RHO GUANINE NUCLEOTIDE EXCHANGE FACTOR 2, ISOFORM D"/>
    <property type="match status" value="1"/>
</dbReference>
<feature type="region of interest" description="Disordered" evidence="1">
    <location>
        <begin position="133"/>
        <end position="240"/>
    </location>
</feature>
<organism evidence="3 4">
    <name type="scientific">Goodea atripinnis</name>
    <dbReference type="NCBI Taxonomy" id="208336"/>
    <lineage>
        <taxon>Eukaryota</taxon>
        <taxon>Metazoa</taxon>
        <taxon>Chordata</taxon>
        <taxon>Craniata</taxon>
        <taxon>Vertebrata</taxon>
        <taxon>Euteleostomi</taxon>
        <taxon>Actinopterygii</taxon>
        <taxon>Neopterygii</taxon>
        <taxon>Teleostei</taxon>
        <taxon>Neoteleostei</taxon>
        <taxon>Acanthomorphata</taxon>
        <taxon>Ovalentaria</taxon>
        <taxon>Atherinomorphae</taxon>
        <taxon>Cyprinodontiformes</taxon>
        <taxon>Goodeidae</taxon>
        <taxon>Goodea</taxon>
    </lineage>
</organism>
<dbReference type="Proteomes" id="UP001476798">
    <property type="component" value="Unassembled WGS sequence"/>
</dbReference>
<feature type="compositionally biased region" description="Polar residues" evidence="1">
    <location>
        <begin position="151"/>
        <end position="162"/>
    </location>
</feature>
<comment type="caution">
    <text evidence="3">The sequence shown here is derived from an EMBL/GenBank/DDBJ whole genome shotgun (WGS) entry which is preliminary data.</text>
</comment>
<keyword evidence="4" id="KW-1185">Reference proteome</keyword>
<accession>A0ABV0N2F3</accession>
<dbReference type="PANTHER" id="PTHR45872:SF3">
    <property type="entry name" value="RHO GUANINE NUCLEOTIDE EXCHANGE FACTOR 12"/>
    <property type="match status" value="1"/>
</dbReference>
<feature type="compositionally biased region" description="Basic and acidic residues" evidence="1">
    <location>
        <begin position="229"/>
        <end position="240"/>
    </location>
</feature>
<protein>
    <recommendedName>
        <fullName evidence="2">Regulator of G protein signalling-like domain-containing protein</fullName>
    </recommendedName>
</protein>
<feature type="domain" description="Regulator of G protein signalling-like" evidence="2">
    <location>
        <begin position="5"/>
        <end position="37"/>
    </location>
</feature>
<evidence type="ECO:0000313" key="4">
    <source>
        <dbReference type="Proteomes" id="UP001476798"/>
    </source>
</evidence>
<dbReference type="EMBL" id="JAHRIO010021517">
    <property type="protein sequence ID" value="MEQ2165559.1"/>
    <property type="molecule type" value="Genomic_DNA"/>
</dbReference>
<evidence type="ECO:0000259" key="2">
    <source>
        <dbReference type="Pfam" id="PF09128"/>
    </source>
</evidence>
<proteinExistence type="predicted"/>
<dbReference type="InterPro" id="IPR044926">
    <property type="entry name" value="RGS_subdomain_2"/>
</dbReference>
<gene>
    <name evidence="3" type="ORF">GOODEAATRI_018156</name>
</gene>
<feature type="compositionally biased region" description="Low complexity" evidence="1">
    <location>
        <begin position="163"/>
        <end position="183"/>
    </location>
</feature>
<reference evidence="3 4" key="1">
    <citation type="submission" date="2021-06" db="EMBL/GenBank/DDBJ databases">
        <authorList>
            <person name="Palmer J.M."/>
        </authorList>
    </citation>
    <scope>NUCLEOTIDE SEQUENCE [LARGE SCALE GENOMIC DNA]</scope>
    <source>
        <strain evidence="3 4">GA_2019</strain>
        <tissue evidence="3">Muscle</tissue>
    </source>
</reference>
<name>A0ABV0N2F3_9TELE</name>
<evidence type="ECO:0000313" key="3">
    <source>
        <dbReference type="EMBL" id="MEQ2165559.1"/>
    </source>
</evidence>
<sequence>INGECSCFQSIDLLKSRPAHLAAFLHHVVSQFEPAPLRRPELIPEELCKQYSQVLQDSLLSDLQKNLEDFRQKRSMGLTLAEDELSKLGSERGKDQPALEKECSCAEHILTKIEEILVDSISAVELNKRSPKISQPDFVIPEPPDHPALSSGRSRVNQLSQGSDTSTQSVLSVSSLGPSSSDSTGHETDSSVSPFCIQPRLSDGVQSGEHQDGLSSPTSSQFDFGPSNLDHREEDQEAFR</sequence>